<dbReference type="InterPro" id="IPR053110">
    <property type="entry name" value="Ribosomal_L1-TF"/>
</dbReference>
<sequence length="738" mass="87434">MDNSSKLFKNKSTLNLYAKIQKNLSKLKPNSCDEEIQAIFNIIPSTFYDEKQNLIVLCQLFGMIGRYRRQMGRITIQLFQNIMNYIQKYLQNESSLFWNIFGSCFYFKYWMYKEGLIDIEQIILSSQSDKTSLTASYFFPEIIEHNPEFFFKDIKFRFQCFQSESSYSTDKIELLRKLREKHLTWLKKSGDYHNELYKEIEKDQLRLSIKTDDISTFQRILSQSNLPIDSFISESVIEHFLNIQFNMRLIDYAANYCSYKIFKFLLLNGAKIEPSLMNFVIHSDSYEMFHQIESKIGWVFDSIGLLFAIISWNSDFIKYIIENYGYDYLLDNEDEEEESKENNDNESKENNDNESKENNDNESKENNDNESKENNDNEAKENNDNEAKENNDNEAKENNDNESKENNDNESKENNDNESKENNDNEAKENNDNESKENNDNEAKENNDNEANDNETKEGNDNKVNEANDSETNDIGSKEEDTDNAVVTKNQKKKNLLIDDFFEFKERQIINMIDNAIYSYNFSFFKTIILPILRINPEIIAFNYQTVVMSSINDMSFYFPNEFCHFPVFANFLFTEEINSLLKNAIDKNYTDAVEYFIKYPLVDINELMLYACSNYANTKVIKILSTHQNFDVNYRNRASGNNAFQISMVKDNVYALKFLIENYPDMEMEDYFEEVHYCIKSKRLMTLKFFIKFLMIKNSDEKFIQIINSYKKRFIQINLYESFENCLTEIIDEIKNK</sequence>
<dbReference type="InterPro" id="IPR036770">
    <property type="entry name" value="Ankyrin_rpt-contain_sf"/>
</dbReference>
<proteinExistence type="predicted"/>
<dbReference type="EMBL" id="JAPFFF010000057">
    <property type="protein sequence ID" value="KAK8838100.1"/>
    <property type="molecule type" value="Genomic_DNA"/>
</dbReference>
<feature type="region of interest" description="Disordered" evidence="1">
    <location>
        <begin position="335"/>
        <end position="486"/>
    </location>
</feature>
<comment type="caution">
    <text evidence="2">The sequence shown here is derived from an EMBL/GenBank/DDBJ whole genome shotgun (WGS) entry which is preliminary data.</text>
</comment>
<evidence type="ECO:0000313" key="3">
    <source>
        <dbReference type="Proteomes" id="UP001470230"/>
    </source>
</evidence>
<evidence type="ECO:0000313" key="2">
    <source>
        <dbReference type="EMBL" id="KAK8838100.1"/>
    </source>
</evidence>
<keyword evidence="3" id="KW-1185">Reference proteome</keyword>
<dbReference type="PANTHER" id="PTHR48162:SF1">
    <property type="entry name" value="RIBOSOMAL L1 DOMAIN-CONTAINING PROTEIN CG13096"/>
    <property type="match status" value="1"/>
</dbReference>
<reference evidence="2 3" key="1">
    <citation type="submission" date="2024-04" db="EMBL/GenBank/DDBJ databases">
        <title>Tritrichomonas musculus Genome.</title>
        <authorList>
            <person name="Alves-Ferreira E."/>
            <person name="Grigg M."/>
            <person name="Lorenzi H."/>
            <person name="Galac M."/>
        </authorList>
    </citation>
    <scope>NUCLEOTIDE SEQUENCE [LARGE SCALE GENOMIC DNA]</scope>
    <source>
        <strain evidence="2 3">EAF2021</strain>
    </source>
</reference>
<gene>
    <name evidence="2" type="ORF">M9Y10_036052</name>
</gene>
<feature type="compositionally biased region" description="Basic and acidic residues" evidence="1">
    <location>
        <begin position="454"/>
        <end position="466"/>
    </location>
</feature>
<dbReference type="Proteomes" id="UP001470230">
    <property type="component" value="Unassembled WGS sequence"/>
</dbReference>
<evidence type="ECO:0008006" key="4">
    <source>
        <dbReference type="Google" id="ProtNLM"/>
    </source>
</evidence>
<accession>A0ABR2GXY1</accession>
<protein>
    <recommendedName>
        <fullName evidence="4">DUF3447 domain-containing protein</fullName>
    </recommendedName>
</protein>
<dbReference type="SUPFAM" id="SSF48403">
    <property type="entry name" value="Ankyrin repeat"/>
    <property type="match status" value="1"/>
</dbReference>
<dbReference type="PANTHER" id="PTHR48162">
    <property type="entry name" value="YALI0A06930P"/>
    <property type="match status" value="1"/>
</dbReference>
<dbReference type="Gene3D" id="1.25.40.20">
    <property type="entry name" value="Ankyrin repeat-containing domain"/>
    <property type="match status" value="1"/>
</dbReference>
<feature type="compositionally biased region" description="Basic and acidic residues" evidence="1">
    <location>
        <begin position="340"/>
        <end position="447"/>
    </location>
</feature>
<organism evidence="2 3">
    <name type="scientific">Tritrichomonas musculus</name>
    <dbReference type="NCBI Taxonomy" id="1915356"/>
    <lineage>
        <taxon>Eukaryota</taxon>
        <taxon>Metamonada</taxon>
        <taxon>Parabasalia</taxon>
        <taxon>Tritrichomonadida</taxon>
        <taxon>Tritrichomonadidae</taxon>
        <taxon>Tritrichomonas</taxon>
    </lineage>
</organism>
<name>A0ABR2GXY1_9EUKA</name>
<evidence type="ECO:0000256" key="1">
    <source>
        <dbReference type="SAM" id="MobiDB-lite"/>
    </source>
</evidence>